<keyword evidence="3" id="KW-1185">Reference proteome</keyword>
<dbReference type="AlphaFoldDB" id="A0A4R0P7J1"/>
<proteinExistence type="predicted"/>
<dbReference type="InterPro" id="IPR009579">
    <property type="entry name" value="DUF1192"/>
</dbReference>
<dbReference type="OrthoDB" id="7872350at2"/>
<name>A0A4R0P7J1_9HYPH</name>
<dbReference type="RefSeq" id="WP_131571521.1">
    <property type="nucleotide sequence ID" value="NZ_JAINFK010000008.1"/>
</dbReference>
<feature type="coiled-coil region" evidence="1">
    <location>
        <begin position="23"/>
        <end position="57"/>
    </location>
</feature>
<keyword evidence="1" id="KW-0175">Coiled coil</keyword>
<comment type="caution">
    <text evidence="2">The sequence shown here is derived from an EMBL/GenBank/DDBJ whole genome shotgun (WGS) entry which is preliminary data.</text>
</comment>
<organism evidence="2 3">
    <name type="scientific">Oricola cellulosilytica</name>
    <dbReference type="NCBI Taxonomy" id="1429082"/>
    <lineage>
        <taxon>Bacteria</taxon>
        <taxon>Pseudomonadati</taxon>
        <taxon>Pseudomonadota</taxon>
        <taxon>Alphaproteobacteria</taxon>
        <taxon>Hyphomicrobiales</taxon>
        <taxon>Ahrensiaceae</taxon>
        <taxon>Oricola</taxon>
    </lineage>
</organism>
<dbReference type="EMBL" id="SJST01000009">
    <property type="protein sequence ID" value="TCD11449.1"/>
    <property type="molecule type" value="Genomic_DNA"/>
</dbReference>
<evidence type="ECO:0000256" key="1">
    <source>
        <dbReference type="SAM" id="Coils"/>
    </source>
</evidence>
<protein>
    <submittedName>
        <fullName evidence="2">DUF1192 domain-containing protein</fullName>
    </submittedName>
</protein>
<evidence type="ECO:0000313" key="3">
    <source>
        <dbReference type="Proteomes" id="UP000291301"/>
    </source>
</evidence>
<evidence type="ECO:0000313" key="2">
    <source>
        <dbReference type="EMBL" id="TCD11449.1"/>
    </source>
</evidence>
<dbReference type="Proteomes" id="UP000291301">
    <property type="component" value="Unassembled WGS sequence"/>
</dbReference>
<dbReference type="Pfam" id="PF06698">
    <property type="entry name" value="DUF1192"/>
    <property type="match status" value="1"/>
</dbReference>
<accession>A0A4R0P7J1</accession>
<sequence length="60" mass="6838">MDEDLPVEKPVYRIGQDASLMSAEELQETIDILRADIARLEREIERKSASRNAAEAFFKA</sequence>
<reference evidence="2 3" key="1">
    <citation type="journal article" date="2015" name="Antonie Van Leeuwenhoek">
        <title>Oricola cellulosilytica gen. nov., sp. nov., a cellulose-degrading bacterium of the family Phyllobacteriaceae isolated from surface seashore water, and emended descriptions of Mesorhizobium loti and Phyllobacterium myrsinacearum.</title>
        <authorList>
            <person name="Hameed A."/>
            <person name="Shahina M."/>
            <person name="Lai W.A."/>
            <person name="Lin S.Y."/>
            <person name="Young L.S."/>
            <person name="Liu Y.C."/>
            <person name="Hsu Y.H."/>
            <person name="Young C.C."/>
        </authorList>
    </citation>
    <scope>NUCLEOTIDE SEQUENCE [LARGE SCALE GENOMIC DNA]</scope>
    <source>
        <strain evidence="2 3">KCTC 52183</strain>
    </source>
</reference>
<gene>
    <name evidence="2" type="ORF">E0D97_17275</name>
</gene>